<feature type="transmembrane region" description="Helical" evidence="2">
    <location>
        <begin position="70"/>
        <end position="89"/>
    </location>
</feature>
<feature type="non-terminal residue" evidence="3">
    <location>
        <position position="187"/>
    </location>
</feature>
<dbReference type="PANTHER" id="PTHR36132:SF1">
    <property type="entry name" value="TRANSMEMBRANE PROTEIN 221"/>
    <property type="match status" value="1"/>
</dbReference>
<dbReference type="InterPro" id="IPR053101">
    <property type="entry name" value="TM221"/>
</dbReference>
<feature type="transmembrane region" description="Helical" evidence="2">
    <location>
        <begin position="109"/>
        <end position="131"/>
    </location>
</feature>
<evidence type="ECO:0000256" key="1">
    <source>
        <dbReference type="SAM" id="MobiDB-lite"/>
    </source>
</evidence>
<dbReference type="InterPro" id="IPR029201">
    <property type="entry name" value="Jiraiya"/>
</dbReference>
<comment type="caution">
    <text evidence="3">The sequence shown here is derived from an EMBL/GenBank/DDBJ whole genome shotgun (WGS) entry which is preliminary data.</text>
</comment>
<keyword evidence="2" id="KW-0472">Membrane</keyword>
<name>A0A7L0JIV9_PIPCL</name>
<feature type="region of interest" description="Disordered" evidence="1">
    <location>
        <begin position="142"/>
        <end position="165"/>
    </location>
</feature>
<dbReference type="Proteomes" id="UP000520962">
    <property type="component" value="Unassembled WGS sequence"/>
</dbReference>
<keyword evidence="2" id="KW-1133">Transmembrane helix</keyword>
<feature type="non-terminal residue" evidence="3">
    <location>
        <position position="1"/>
    </location>
</feature>
<keyword evidence="2" id="KW-0812">Transmembrane</keyword>
<keyword evidence="4" id="KW-1185">Reference proteome</keyword>
<feature type="transmembrane region" description="Helical" evidence="2">
    <location>
        <begin position="20"/>
        <end position="40"/>
    </location>
</feature>
<organism evidence="3 4">
    <name type="scientific">Piprites chloris</name>
    <name type="common">Wing-barred manakin</name>
    <dbReference type="NCBI Taxonomy" id="114369"/>
    <lineage>
        <taxon>Eukaryota</taxon>
        <taxon>Metazoa</taxon>
        <taxon>Chordata</taxon>
        <taxon>Craniata</taxon>
        <taxon>Vertebrata</taxon>
        <taxon>Euteleostomi</taxon>
        <taxon>Archelosauria</taxon>
        <taxon>Archosauria</taxon>
        <taxon>Dinosauria</taxon>
        <taxon>Saurischia</taxon>
        <taxon>Theropoda</taxon>
        <taxon>Coelurosauria</taxon>
        <taxon>Aves</taxon>
        <taxon>Neognathae</taxon>
        <taxon>Neoaves</taxon>
        <taxon>Telluraves</taxon>
        <taxon>Australaves</taxon>
        <taxon>Passeriformes</taxon>
        <taxon>Pipridae</taxon>
        <taxon>Piprites</taxon>
    </lineage>
</organism>
<accession>A0A7L0JIV9</accession>
<evidence type="ECO:0000313" key="4">
    <source>
        <dbReference type="Proteomes" id="UP000520962"/>
    </source>
</evidence>
<evidence type="ECO:0000256" key="2">
    <source>
        <dbReference type="SAM" id="Phobius"/>
    </source>
</evidence>
<gene>
    <name evidence="3" type="primary">Tmem221</name>
    <name evidence="3" type="ORF">PIPCHL_R14905</name>
</gene>
<dbReference type="EMBL" id="VXAH01000887">
    <property type="protein sequence ID" value="NXK43579.1"/>
    <property type="molecule type" value="Genomic_DNA"/>
</dbReference>
<dbReference type="PANTHER" id="PTHR36132">
    <property type="entry name" value="TRANSMEMBRANE PROTEIN 221"/>
    <property type="match status" value="1"/>
</dbReference>
<dbReference type="Pfam" id="PF15038">
    <property type="entry name" value="Jiraiya"/>
    <property type="match status" value="1"/>
</dbReference>
<dbReference type="AlphaFoldDB" id="A0A7L0JIV9"/>
<proteinExistence type="predicted"/>
<reference evidence="3 4" key="1">
    <citation type="submission" date="2019-09" db="EMBL/GenBank/DDBJ databases">
        <title>Bird 10,000 Genomes (B10K) Project - Family phase.</title>
        <authorList>
            <person name="Zhang G."/>
        </authorList>
    </citation>
    <scope>NUCLEOTIDE SEQUENCE [LARGE SCALE GENOMIC DNA]</scope>
    <source>
        <strain evidence="3">B10K-DU-007-02</strain>
        <tissue evidence="3">Mixed tissue sample</tissue>
    </source>
</reference>
<evidence type="ECO:0000313" key="3">
    <source>
        <dbReference type="EMBL" id="NXK43579.1"/>
    </source>
</evidence>
<sequence>PAGSYGALPTWASRHAKGAAAGLAALCLVLNLSCLLLCLLHGHLSAELCRGQPGHDRADRFLQDNRRVRHAALGLFCFGIASYLTGKGSSPPPSLGLHMLLVLGPRAGIPAACFLFSGILLLLLTVSRALLQASRVSRHGLPGTYPSLDEDDPAQQGLSSTKARAELQPCPEIHREFPFPVSLESKA</sequence>
<protein>
    <submittedName>
        <fullName evidence="3">TM221 protein</fullName>
    </submittedName>
</protein>